<name>A0A8X7MK40_9BASI</name>
<accession>A0A8X7MK40</accession>
<reference evidence="1" key="1">
    <citation type="submission" date="2016-04" db="EMBL/GenBank/DDBJ databases">
        <authorList>
            <person name="Nguyen H.D."/>
            <person name="Samba Siva P."/>
            <person name="Cullis J."/>
            <person name="Levesque C.A."/>
            <person name="Hambleton S."/>
        </authorList>
    </citation>
    <scope>NUCLEOTIDE SEQUENCE</scope>
    <source>
        <strain evidence="1">DAOMC 236426</strain>
    </source>
</reference>
<comment type="caution">
    <text evidence="1">The sequence shown here is derived from an EMBL/GenBank/DDBJ whole genome shotgun (WGS) entry which is preliminary data.</text>
</comment>
<evidence type="ECO:0000313" key="2">
    <source>
        <dbReference type="Proteomes" id="UP000077684"/>
    </source>
</evidence>
<proteinExistence type="predicted"/>
<evidence type="ECO:0000313" key="1">
    <source>
        <dbReference type="EMBL" id="KAE8239282.1"/>
    </source>
</evidence>
<dbReference type="AlphaFoldDB" id="A0A8X7MK40"/>
<feature type="non-terminal residue" evidence="1">
    <location>
        <position position="1"/>
    </location>
</feature>
<sequence length="19" mass="2223">MIFGHNFFGIHRSISTSDR</sequence>
<reference evidence="1" key="2">
    <citation type="journal article" date="2019" name="IMA Fungus">
        <title>Genome sequencing and comparison of five Tilletia species to identify candidate genes for the detection of regulated species infecting wheat.</title>
        <authorList>
            <person name="Nguyen H.D.T."/>
            <person name="Sultana T."/>
            <person name="Kesanakurti P."/>
            <person name="Hambleton S."/>
        </authorList>
    </citation>
    <scope>NUCLEOTIDE SEQUENCE</scope>
    <source>
        <strain evidence="1">DAOMC 236426</strain>
    </source>
</reference>
<dbReference type="Proteomes" id="UP000077684">
    <property type="component" value="Unassembled WGS sequence"/>
</dbReference>
<dbReference type="EMBL" id="LWDE02001815">
    <property type="protein sequence ID" value="KAE8239282.1"/>
    <property type="molecule type" value="Genomic_DNA"/>
</dbReference>
<keyword evidence="2" id="KW-1185">Reference proteome</keyword>
<protein>
    <submittedName>
        <fullName evidence="1">Uncharacterized protein</fullName>
    </submittedName>
</protein>
<organism evidence="1 2">
    <name type="scientific">Tilletia controversa</name>
    <name type="common">dwarf bunt fungus</name>
    <dbReference type="NCBI Taxonomy" id="13291"/>
    <lineage>
        <taxon>Eukaryota</taxon>
        <taxon>Fungi</taxon>
        <taxon>Dikarya</taxon>
        <taxon>Basidiomycota</taxon>
        <taxon>Ustilaginomycotina</taxon>
        <taxon>Exobasidiomycetes</taxon>
        <taxon>Tilletiales</taxon>
        <taxon>Tilletiaceae</taxon>
        <taxon>Tilletia</taxon>
    </lineage>
</organism>
<gene>
    <name evidence="1" type="ORF">A4X06_0g8385</name>
</gene>